<reference evidence="2" key="1">
    <citation type="journal article" date="2019" name="Int. J. Syst. Evol. Microbiol.">
        <title>The Global Catalogue of Microorganisms (GCM) 10K type strain sequencing project: providing services to taxonomists for standard genome sequencing and annotation.</title>
        <authorList>
            <consortium name="The Broad Institute Genomics Platform"/>
            <consortium name="The Broad Institute Genome Sequencing Center for Infectious Disease"/>
            <person name="Wu L."/>
            <person name="Ma J."/>
        </authorList>
    </citation>
    <scope>NUCLEOTIDE SEQUENCE [LARGE SCALE GENOMIC DNA]</scope>
    <source>
        <strain evidence="2">JCM 16924</strain>
    </source>
</reference>
<accession>A0ABP7SKR5</accession>
<proteinExistence type="predicted"/>
<dbReference type="EMBL" id="BAAAZX010000021">
    <property type="protein sequence ID" value="GAA4012867.1"/>
    <property type="molecule type" value="Genomic_DNA"/>
</dbReference>
<keyword evidence="2" id="KW-1185">Reference proteome</keyword>
<comment type="caution">
    <text evidence="1">The sequence shown here is derived from an EMBL/GenBank/DDBJ whole genome shotgun (WGS) entry which is preliminary data.</text>
</comment>
<protein>
    <submittedName>
        <fullName evidence="1">Uncharacterized protein</fullName>
    </submittedName>
</protein>
<evidence type="ECO:0000313" key="1">
    <source>
        <dbReference type="EMBL" id="GAA4012867.1"/>
    </source>
</evidence>
<gene>
    <name evidence="1" type="ORF">GCM10022232_63740</name>
</gene>
<sequence length="119" mass="12864">MAVHSSQWATAGAVINVPAAVDPPAVVADPGARTAPVEAPFLARAAQYGRAAERRRPLRESSRTQQLKLPYRGARAARLRRHPLSKLQQAAQSWCEVQLSGGQALARLTATGPLEFMKR</sequence>
<organism evidence="1 2">
    <name type="scientific">Streptomyces plumbiresistens</name>
    <dbReference type="NCBI Taxonomy" id="511811"/>
    <lineage>
        <taxon>Bacteria</taxon>
        <taxon>Bacillati</taxon>
        <taxon>Actinomycetota</taxon>
        <taxon>Actinomycetes</taxon>
        <taxon>Kitasatosporales</taxon>
        <taxon>Streptomycetaceae</taxon>
        <taxon>Streptomyces</taxon>
    </lineage>
</organism>
<name>A0ABP7SKR5_9ACTN</name>
<evidence type="ECO:0000313" key="2">
    <source>
        <dbReference type="Proteomes" id="UP001500456"/>
    </source>
</evidence>
<dbReference type="Proteomes" id="UP001500456">
    <property type="component" value="Unassembled WGS sequence"/>
</dbReference>